<gene>
    <name evidence="1" type="ORF">LCGC14_3140310</name>
</gene>
<sequence length="338" mass="34599">TMSLTGNATSDLETAAIKAEGTLSDLRIGQPDLDRLLAGRTEFAVDATKDGMVIDLDGLRIENPQIVARGSGQYAPQSGRVEAELELSELSQVVPELSGPATVTLDATGADGLWQVTLDGDGAGVTVAAEAELTDLDQPVKSVAGTAKLGVADLSGFSRLTGRELGGSLNLTLDGTATSDLSRADVTARGALADLQLGQPDIDRLLRGVTALDAQLRKSGQDIVLPRFEVTNPQITATGEGRYSPQNGQVTADVTLADLGEVLPELSGPGNVTLNAVGESGVWNVVLDGDGAGIALGADVEQVNVTGLDEGTFFADLILGADGDELSISSRPSTAALP</sequence>
<dbReference type="GO" id="GO:0004518">
    <property type="term" value="F:nuclease activity"/>
    <property type="evidence" value="ECO:0007669"/>
    <property type="project" value="InterPro"/>
</dbReference>
<dbReference type="InterPro" id="IPR036104">
    <property type="entry name" value="BFN_sf"/>
</dbReference>
<dbReference type="SUPFAM" id="SSF103256">
    <property type="entry name" value="Hypothetical protein TM0160"/>
    <property type="match status" value="1"/>
</dbReference>
<organism evidence="1">
    <name type="scientific">marine sediment metagenome</name>
    <dbReference type="NCBI Taxonomy" id="412755"/>
    <lineage>
        <taxon>unclassified sequences</taxon>
        <taxon>metagenomes</taxon>
        <taxon>ecological metagenomes</taxon>
    </lineage>
</organism>
<feature type="non-terminal residue" evidence="1">
    <location>
        <position position="1"/>
    </location>
</feature>
<protein>
    <submittedName>
        <fullName evidence="1">Uncharacterized protein</fullName>
    </submittedName>
</protein>
<feature type="non-terminal residue" evidence="1">
    <location>
        <position position="338"/>
    </location>
</feature>
<name>A0A0F8VX76_9ZZZZ</name>
<dbReference type="Gene3D" id="3.10.690.10">
    <property type="entry name" value="Bifunctional nuclease domain"/>
    <property type="match status" value="1"/>
</dbReference>
<dbReference type="AlphaFoldDB" id="A0A0F8VX76"/>
<proteinExistence type="predicted"/>
<dbReference type="EMBL" id="LAZR01068825">
    <property type="protein sequence ID" value="KKK48917.1"/>
    <property type="molecule type" value="Genomic_DNA"/>
</dbReference>
<accession>A0A0F8VX76</accession>
<comment type="caution">
    <text evidence="1">The sequence shown here is derived from an EMBL/GenBank/DDBJ whole genome shotgun (WGS) entry which is preliminary data.</text>
</comment>
<reference evidence="1" key="1">
    <citation type="journal article" date="2015" name="Nature">
        <title>Complex archaea that bridge the gap between prokaryotes and eukaryotes.</title>
        <authorList>
            <person name="Spang A."/>
            <person name="Saw J.H."/>
            <person name="Jorgensen S.L."/>
            <person name="Zaremba-Niedzwiedzka K."/>
            <person name="Martijn J."/>
            <person name="Lind A.E."/>
            <person name="van Eijk R."/>
            <person name="Schleper C."/>
            <person name="Guy L."/>
            <person name="Ettema T.J."/>
        </authorList>
    </citation>
    <scope>NUCLEOTIDE SEQUENCE</scope>
</reference>
<evidence type="ECO:0000313" key="1">
    <source>
        <dbReference type="EMBL" id="KKK48917.1"/>
    </source>
</evidence>